<feature type="compositionally biased region" description="Low complexity" evidence="1">
    <location>
        <begin position="10"/>
        <end position="24"/>
    </location>
</feature>
<sequence length="118" mass="12365">MIMQVNPSSAAANIAGTARAAARGGESDSQAAEATKRQASAENPGGKTAEASAIDSSEQTHDRGGDGRQLYDTFERAKEHDEDETPTEEAAAEQDPSDLEATQPTNPEEPPPHIDFSA</sequence>
<proteinExistence type="predicted"/>
<dbReference type="Proteomes" id="UP000011991">
    <property type="component" value="Unassembled WGS sequence"/>
</dbReference>
<feature type="region of interest" description="Disordered" evidence="1">
    <location>
        <begin position="1"/>
        <end position="118"/>
    </location>
</feature>
<protein>
    <submittedName>
        <fullName evidence="2">Uncharacterized protein</fullName>
    </submittedName>
</protein>
<keyword evidence="3" id="KW-1185">Reference proteome</keyword>
<reference evidence="2 3" key="1">
    <citation type="journal article" date="2013" name="Mar. Genomics">
        <title>Expression of sulfatases in Rhodopirellula baltica and the diversity of sulfatases in the genus Rhodopirellula.</title>
        <authorList>
            <person name="Wegner C.E."/>
            <person name="Richter-Heitmann T."/>
            <person name="Klindworth A."/>
            <person name="Klockow C."/>
            <person name="Richter M."/>
            <person name="Achstetter T."/>
            <person name="Glockner F.O."/>
            <person name="Harder J."/>
        </authorList>
    </citation>
    <scope>NUCLEOTIDE SEQUENCE [LARGE SCALE GENOMIC DNA]</scope>
    <source>
        <strain evidence="2 3">SM1</strain>
    </source>
</reference>
<gene>
    <name evidence="2" type="ORF">RMSM_04989</name>
</gene>
<dbReference type="EMBL" id="ANOG01000706">
    <property type="protein sequence ID" value="EMI18110.1"/>
    <property type="molecule type" value="Genomic_DNA"/>
</dbReference>
<dbReference type="AlphaFoldDB" id="M5RFG4"/>
<evidence type="ECO:0000256" key="1">
    <source>
        <dbReference type="SAM" id="MobiDB-lite"/>
    </source>
</evidence>
<evidence type="ECO:0000313" key="3">
    <source>
        <dbReference type="Proteomes" id="UP000011991"/>
    </source>
</evidence>
<name>M5RFG4_9BACT</name>
<dbReference type="PATRIC" id="fig|1265738.3.peg.5015"/>
<feature type="compositionally biased region" description="Acidic residues" evidence="1">
    <location>
        <begin position="81"/>
        <end position="98"/>
    </location>
</feature>
<comment type="caution">
    <text evidence="2">The sequence shown here is derived from an EMBL/GenBank/DDBJ whole genome shotgun (WGS) entry which is preliminary data.</text>
</comment>
<feature type="compositionally biased region" description="Polar residues" evidence="1">
    <location>
        <begin position="27"/>
        <end position="41"/>
    </location>
</feature>
<accession>M5RFG4</accession>
<evidence type="ECO:0000313" key="2">
    <source>
        <dbReference type="EMBL" id="EMI18110.1"/>
    </source>
</evidence>
<organism evidence="2 3">
    <name type="scientific">Rhodopirellula maiorica SM1</name>
    <dbReference type="NCBI Taxonomy" id="1265738"/>
    <lineage>
        <taxon>Bacteria</taxon>
        <taxon>Pseudomonadati</taxon>
        <taxon>Planctomycetota</taxon>
        <taxon>Planctomycetia</taxon>
        <taxon>Pirellulales</taxon>
        <taxon>Pirellulaceae</taxon>
        <taxon>Novipirellula</taxon>
    </lineage>
</organism>